<dbReference type="EMBL" id="JAUSWV010000003">
    <property type="protein sequence ID" value="MDQ0585838.1"/>
    <property type="molecule type" value="Genomic_DNA"/>
</dbReference>
<dbReference type="RefSeq" id="WP_307167968.1">
    <property type="nucleotide sequence ID" value="NZ_JAUSWV010000003.1"/>
</dbReference>
<proteinExistence type="predicted"/>
<sequence length="96" mass="10110">MATPTTHARTAEITSRARTEARSMAGAGPDLTHRPQHGPLAAAALRTHRRLSAGLRHSVPLTVLGPAGGTVHALTAFLAVYAAQDPDDTMTARDRH</sequence>
<gene>
    <name evidence="2" type="ORF">QF030_008106</name>
</gene>
<evidence type="ECO:0000313" key="2">
    <source>
        <dbReference type="EMBL" id="MDQ0585838.1"/>
    </source>
</evidence>
<name>A0ABU0P4A6_STRRH</name>
<protein>
    <submittedName>
        <fullName evidence="2">Uncharacterized protein</fullName>
    </submittedName>
</protein>
<keyword evidence="3" id="KW-1185">Reference proteome</keyword>
<organism evidence="2 3">
    <name type="scientific">Streptomyces rishiriensis</name>
    <dbReference type="NCBI Taxonomy" id="68264"/>
    <lineage>
        <taxon>Bacteria</taxon>
        <taxon>Bacillati</taxon>
        <taxon>Actinomycetota</taxon>
        <taxon>Actinomycetes</taxon>
        <taxon>Kitasatosporales</taxon>
        <taxon>Streptomycetaceae</taxon>
        <taxon>Streptomyces</taxon>
    </lineage>
</organism>
<evidence type="ECO:0000256" key="1">
    <source>
        <dbReference type="SAM" id="MobiDB-lite"/>
    </source>
</evidence>
<accession>A0ABU0P4A6</accession>
<dbReference type="Proteomes" id="UP001230654">
    <property type="component" value="Unassembled WGS sequence"/>
</dbReference>
<reference evidence="2 3" key="1">
    <citation type="submission" date="2023-07" db="EMBL/GenBank/DDBJ databases">
        <title>Comparative genomics of wheat-associated soil bacteria to identify genetic determinants of phenazine resistance.</title>
        <authorList>
            <person name="Mouncey N."/>
        </authorList>
    </citation>
    <scope>NUCLEOTIDE SEQUENCE [LARGE SCALE GENOMIC DNA]</scope>
    <source>
        <strain evidence="2 3">B2I6</strain>
    </source>
</reference>
<feature type="region of interest" description="Disordered" evidence="1">
    <location>
        <begin position="1"/>
        <end position="36"/>
    </location>
</feature>
<comment type="caution">
    <text evidence="2">The sequence shown here is derived from an EMBL/GenBank/DDBJ whole genome shotgun (WGS) entry which is preliminary data.</text>
</comment>
<evidence type="ECO:0000313" key="3">
    <source>
        <dbReference type="Proteomes" id="UP001230654"/>
    </source>
</evidence>